<evidence type="ECO:0000256" key="7">
    <source>
        <dbReference type="ARBA" id="ARBA00023237"/>
    </source>
</evidence>
<dbReference type="Proteomes" id="UP000184120">
    <property type="component" value="Unassembled WGS sequence"/>
</dbReference>
<dbReference type="Gene3D" id="2.60.40.10">
    <property type="entry name" value="Immunoglobulins"/>
    <property type="match status" value="1"/>
</dbReference>
<dbReference type="GO" id="GO:0009279">
    <property type="term" value="C:cell outer membrane"/>
    <property type="evidence" value="ECO:0007669"/>
    <property type="project" value="UniProtKB-SubCell"/>
</dbReference>
<organism evidence="10 11">
    <name type="scientific">Chishuiella changwenlii</name>
    <dbReference type="NCBI Taxonomy" id="1434701"/>
    <lineage>
        <taxon>Bacteria</taxon>
        <taxon>Pseudomonadati</taxon>
        <taxon>Bacteroidota</taxon>
        <taxon>Flavobacteriia</taxon>
        <taxon>Flavobacteriales</taxon>
        <taxon>Weeksellaceae</taxon>
        <taxon>Chishuiella</taxon>
    </lineage>
</organism>
<dbReference type="InterPro" id="IPR011050">
    <property type="entry name" value="Pectin_lyase_fold/virulence"/>
</dbReference>
<dbReference type="PANTHER" id="PTHR11319">
    <property type="entry name" value="G PROTEIN-COUPLED RECEPTOR-RELATED"/>
    <property type="match status" value="1"/>
</dbReference>
<evidence type="ECO:0000256" key="5">
    <source>
        <dbReference type="ARBA" id="ARBA00022729"/>
    </source>
</evidence>
<dbReference type="Gene3D" id="2.160.20.10">
    <property type="entry name" value="Single-stranded right-handed beta-helix, Pectin lyase-like"/>
    <property type="match status" value="1"/>
</dbReference>
<evidence type="ECO:0000313" key="10">
    <source>
        <dbReference type="EMBL" id="SHK58392.1"/>
    </source>
</evidence>
<dbReference type="InterPro" id="IPR012334">
    <property type="entry name" value="Pectin_lyas_fold"/>
</dbReference>
<reference evidence="12" key="4">
    <citation type="journal article" date="2019" name="Int. J. Syst. Evol. Microbiol.">
        <title>The Global Catalogue of Microorganisms (GCM) 10K type strain sequencing project: providing services to taxonomists for standard genome sequencing and annotation.</title>
        <authorList>
            <consortium name="The Broad Institute Genomics Platform"/>
            <consortium name="The Broad Institute Genome Sequencing Center for Infectious Disease"/>
            <person name="Wu L."/>
            <person name="Ma J."/>
        </authorList>
    </citation>
    <scope>NUCLEOTIDE SEQUENCE [LARGE SCALE GENOMIC DNA]</scope>
    <source>
        <strain evidence="12">CGMCC 1.12707</strain>
    </source>
</reference>
<keyword evidence="4" id="KW-0964">Secreted</keyword>
<evidence type="ECO:0000256" key="1">
    <source>
        <dbReference type="ARBA" id="ARBA00004196"/>
    </source>
</evidence>
<dbReference type="SMART" id="SM00710">
    <property type="entry name" value="PbH1"/>
    <property type="match status" value="6"/>
</dbReference>
<dbReference type="SUPFAM" id="SSF51126">
    <property type="entry name" value="Pectin lyase-like"/>
    <property type="match status" value="2"/>
</dbReference>
<proteinExistence type="predicted"/>
<keyword evidence="8" id="KW-1133">Transmembrane helix</keyword>
<dbReference type="PANTHER" id="PTHR11319:SF35">
    <property type="entry name" value="OUTER MEMBRANE PROTEIN PMPC-RELATED"/>
    <property type="match status" value="1"/>
</dbReference>
<evidence type="ECO:0000256" key="2">
    <source>
        <dbReference type="ARBA" id="ARBA00004442"/>
    </source>
</evidence>
<keyword evidence="12" id="KW-1185">Reference proteome</keyword>
<evidence type="ECO:0000256" key="6">
    <source>
        <dbReference type="ARBA" id="ARBA00023136"/>
    </source>
</evidence>
<evidence type="ECO:0000313" key="11">
    <source>
        <dbReference type="Proteomes" id="UP000184120"/>
    </source>
</evidence>
<dbReference type="Pfam" id="PF02415">
    <property type="entry name" value="Chlam_PMP"/>
    <property type="match status" value="2"/>
</dbReference>
<dbReference type="STRING" id="1434701.SAMN05443634_10221"/>
<accession>A0A1M6TMV9</accession>
<dbReference type="InterPro" id="IPR013783">
    <property type="entry name" value="Ig-like_fold"/>
</dbReference>
<dbReference type="SUPFAM" id="SSF49265">
    <property type="entry name" value="Fibronectin type III"/>
    <property type="match status" value="1"/>
</dbReference>
<dbReference type="InterPro" id="IPR003368">
    <property type="entry name" value="POMP_repeat"/>
</dbReference>
<evidence type="ECO:0000313" key="12">
    <source>
        <dbReference type="Proteomes" id="UP000650994"/>
    </source>
</evidence>
<dbReference type="EMBL" id="FRBH01000002">
    <property type="protein sequence ID" value="SHK58392.1"/>
    <property type="molecule type" value="Genomic_DNA"/>
</dbReference>
<evidence type="ECO:0000256" key="4">
    <source>
        <dbReference type="ARBA" id="ARBA00022525"/>
    </source>
</evidence>
<dbReference type="InterPro" id="IPR006626">
    <property type="entry name" value="PbH1"/>
</dbReference>
<keyword evidence="8" id="KW-0812">Transmembrane</keyword>
<dbReference type="GO" id="GO:0005576">
    <property type="term" value="C:extracellular region"/>
    <property type="evidence" value="ECO:0007669"/>
    <property type="project" value="UniProtKB-SubCell"/>
</dbReference>
<dbReference type="RefSeq" id="WP_072929291.1">
    <property type="nucleotide sequence ID" value="NZ_BMFL01000014.1"/>
</dbReference>
<dbReference type="AlphaFoldDB" id="A0A1M6TMV9"/>
<dbReference type="InterPro" id="IPR026341">
    <property type="entry name" value="T9SS_type_B"/>
</dbReference>
<reference evidence="9" key="1">
    <citation type="journal article" date="2014" name="Int. J. Syst. Evol. Microbiol.">
        <title>Complete genome of a new Firmicutes species belonging to the dominant human colonic microbiota ('Ruminococcus bicirculans') reveals two chromosomes and a selective capacity to utilize plant glucans.</title>
        <authorList>
            <consortium name="NISC Comparative Sequencing Program"/>
            <person name="Wegmann U."/>
            <person name="Louis P."/>
            <person name="Goesmann A."/>
            <person name="Henrissat B."/>
            <person name="Duncan S.H."/>
            <person name="Flint H.J."/>
        </authorList>
    </citation>
    <scope>NUCLEOTIDE SEQUENCE</scope>
    <source>
        <strain evidence="9">CGMCC 1.12707</strain>
    </source>
</reference>
<dbReference type="OrthoDB" id="9813840at2"/>
<evidence type="ECO:0000256" key="3">
    <source>
        <dbReference type="ARBA" id="ARBA00004613"/>
    </source>
</evidence>
<name>A0A1M6TMV9_9FLAO</name>
<dbReference type="Pfam" id="PF13585">
    <property type="entry name" value="CHU_C"/>
    <property type="match status" value="1"/>
</dbReference>
<keyword evidence="6 8" id="KW-0472">Membrane</keyword>
<gene>
    <name evidence="9" type="ORF">GCM10010984_21380</name>
    <name evidence="10" type="ORF">SAMN05443634_10221</name>
</gene>
<reference evidence="11" key="3">
    <citation type="submission" date="2016-11" db="EMBL/GenBank/DDBJ databases">
        <authorList>
            <person name="Varghese N."/>
            <person name="Submissions S."/>
        </authorList>
    </citation>
    <scope>NUCLEOTIDE SEQUENCE [LARGE SCALE GENOMIC DNA]</scope>
    <source>
        <strain evidence="11">DSM 27989</strain>
    </source>
</reference>
<dbReference type="InterPro" id="IPR036116">
    <property type="entry name" value="FN3_sf"/>
</dbReference>
<protein>
    <submittedName>
        <fullName evidence="10">Gliding motility-associated C-terminal domain-containing protein</fullName>
    </submittedName>
</protein>
<evidence type="ECO:0000256" key="8">
    <source>
        <dbReference type="SAM" id="Phobius"/>
    </source>
</evidence>
<evidence type="ECO:0000313" key="9">
    <source>
        <dbReference type="EMBL" id="GGF03731.1"/>
    </source>
</evidence>
<reference evidence="9" key="5">
    <citation type="submission" date="2024-05" db="EMBL/GenBank/DDBJ databases">
        <authorList>
            <person name="Sun Q."/>
            <person name="Zhou Y."/>
        </authorList>
    </citation>
    <scope>NUCLEOTIDE SEQUENCE</scope>
    <source>
        <strain evidence="9">CGMCC 1.12707</strain>
    </source>
</reference>
<sequence length="867" mass="95378">MNIIPKYFYLLLLIFGINFSFGQYYVKDSRTGNGSGANWDNAMSFDNVADLINASTTRFSVEIKLYKGVIKTSKKIDFSNYQSVKISGGYSYEIDPETGNPIEIISSDPTLTSIDGQNITKIFTFNNSRTVELTTFTIQNANLTSRTEEGSAISVLNTPKLNFKDITVKGNNVSNTSAVYVENVDELYFDFVDFKDNYYTSTNGTNSSALYINNSKKAVIENFSFSGNRSYSNGGALYVKSSNLRMEQVAGNSIGFDTKLNFENNYSTQNGAGIYNDNSDISLTAIYFINNTTEENGGAMYLTPSSKTYLNRIHFINNKAKIGGGIYNNSNNELKILSSLVSNNTATVNGGGIYNAKNLAITNVTFVKNTNSAILFKDGSTNTVVNSIFYLNTAQSSNFKKDVAAETIGSTTFTNNITNNIVEEYSPVDNLIGIDPLFVNNDSDYTLQTSSPAFNAGKESLFQLVAGGATSLFHDLDKRNRHYGTSVDLGAYELTFDRDLFFADCPAIISPYNSEENVSLTPVISWNKITNANQYKLTVIEEPSNTVVSATVLDNSSSTGVITYNEITTNLKSNTWHTVLIHPENTLIGISKENCSIYRFKTEKVPTIPACTSVTLPANGGKNVALTPIIRWNKVEDATAYLITIGTTPDGNDILDNYNVDDVDNFTLTAALKHATTYYVKITATNSVGPAVSCSVSSFETIPAPDPCAPVKLSLSITKNDVLVNVMNGNNPILYRIDEGEWVSTNIFNNVSKGSHKIEIKTVEGCIKSTTFIIPDFYNFISPNGDGVNDKIDFSFLSTKENPVFRIVDRQGKNVFEGSLNNNFIWNGKRVNGTVLPSDSYWYLAQWNELNSTTPNKLQGTILLKNN</sequence>
<comment type="subcellular location">
    <subcellularLocation>
        <location evidence="1">Cell envelope</location>
    </subcellularLocation>
    <subcellularLocation>
        <location evidence="2">Cell outer membrane</location>
    </subcellularLocation>
    <subcellularLocation>
        <location evidence="3">Secreted</location>
    </subcellularLocation>
</comment>
<keyword evidence="7" id="KW-0998">Cell outer membrane</keyword>
<dbReference type="NCBIfam" id="TIGR04131">
    <property type="entry name" value="Bac_Flav_CTERM"/>
    <property type="match status" value="1"/>
</dbReference>
<dbReference type="Proteomes" id="UP000650994">
    <property type="component" value="Unassembled WGS sequence"/>
</dbReference>
<dbReference type="EMBL" id="BMFL01000014">
    <property type="protein sequence ID" value="GGF03731.1"/>
    <property type="molecule type" value="Genomic_DNA"/>
</dbReference>
<reference evidence="10" key="2">
    <citation type="submission" date="2016-11" db="EMBL/GenBank/DDBJ databases">
        <authorList>
            <person name="Jaros S."/>
            <person name="Januszkiewicz K."/>
            <person name="Wedrychowicz H."/>
        </authorList>
    </citation>
    <scope>NUCLEOTIDE SEQUENCE [LARGE SCALE GENOMIC DNA]</scope>
    <source>
        <strain evidence="10">DSM 27989</strain>
    </source>
</reference>
<keyword evidence="5" id="KW-0732">Signal</keyword>
<feature type="transmembrane region" description="Helical" evidence="8">
    <location>
        <begin position="7"/>
        <end position="26"/>
    </location>
</feature>